<evidence type="ECO:0000256" key="8">
    <source>
        <dbReference type="ARBA" id="ARBA00035655"/>
    </source>
</evidence>
<evidence type="ECO:0000256" key="2">
    <source>
        <dbReference type="ARBA" id="ARBA00022448"/>
    </source>
</evidence>
<dbReference type="Proteomes" id="UP000009011">
    <property type="component" value="Chromosome"/>
</dbReference>
<evidence type="ECO:0000256" key="3">
    <source>
        <dbReference type="ARBA" id="ARBA00022475"/>
    </source>
</evidence>
<protein>
    <submittedName>
        <fullName evidence="10">Uncharacterized protein</fullName>
    </submittedName>
</protein>
<dbReference type="eggNOG" id="COG2391">
    <property type="taxonomic scope" value="Bacteria"/>
</dbReference>
<dbReference type="RefSeq" id="WP_014856443.1">
    <property type="nucleotide sequence ID" value="NC_018178.1"/>
</dbReference>
<evidence type="ECO:0000256" key="5">
    <source>
        <dbReference type="ARBA" id="ARBA00022692"/>
    </source>
</evidence>
<feature type="transmembrane region" description="Helical" evidence="9">
    <location>
        <begin position="29"/>
        <end position="50"/>
    </location>
</feature>
<dbReference type="InterPro" id="IPR007272">
    <property type="entry name" value="Sulf_transp_TsuA/YedE"/>
</dbReference>
<dbReference type="OrthoDB" id="9814020at2"/>
<evidence type="ECO:0000313" key="11">
    <source>
        <dbReference type="Proteomes" id="UP000009011"/>
    </source>
</evidence>
<dbReference type="Pfam" id="PF04143">
    <property type="entry name" value="Sulf_transp"/>
    <property type="match status" value="1"/>
</dbReference>
<organism evidence="10 11">
    <name type="scientific">Melioribacter roseus (strain DSM 23840 / JCM 17771 / VKM B-2668 / P3M-2)</name>
    <dbReference type="NCBI Taxonomy" id="1191523"/>
    <lineage>
        <taxon>Bacteria</taxon>
        <taxon>Pseudomonadati</taxon>
        <taxon>Ignavibacteriota</taxon>
        <taxon>Ignavibacteria</taxon>
        <taxon>Ignavibacteriales</taxon>
        <taxon>Melioribacteraceae</taxon>
        <taxon>Melioribacter</taxon>
    </lineage>
</organism>
<keyword evidence="3" id="KW-1003">Cell membrane</keyword>
<comment type="subcellular location">
    <subcellularLocation>
        <location evidence="1">Cell inner membrane</location>
        <topology evidence="1">Multi-pass membrane protein</topology>
    </subcellularLocation>
</comment>
<evidence type="ECO:0000313" key="10">
    <source>
        <dbReference type="EMBL" id="AFN75011.1"/>
    </source>
</evidence>
<feature type="transmembrane region" description="Helical" evidence="9">
    <location>
        <begin position="160"/>
        <end position="185"/>
    </location>
</feature>
<keyword evidence="7 9" id="KW-0472">Membrane</keyword>
<evidence type="ECO:0000256" key="1">
    <source>
        <dbReference type="ARBA" id="ARBA00004429"/>
    </source>
</evidence>
<dbReference type="PANTHER" id="PTHR30574:SF1">
    <property type="entry name" value="SULPHUR TRANSPORT DOMAIN-CONTAINING PROTEIN"/>
    <property type="match status" value="1"/>
</dbReference>
<evidence type="ECO:0000256" key="7">
    <source>
        <dbReference type="ARBA" id="ARBA00023136"/>
    </source>
</evidence>
<sequence>METVTGISAESRVETAEKTFMPKPYSNPYLVGFGLGLALLAAFVIMGRGLGASGAASTLVAVGVSKVAPEHASQNEFYKNYLGDGSTNPLKDWLLFEVIGVAIGGFLSGSLAHRVKKTIEKGPNVSNRTRLIYAFTGGAIMGFGAKLARGCTSGQALTGGALLGLGSWVFMLAVFAGGYLTAYFVRRQWL</sequence>
<dbReference type="AlphaFoldDB" id="I7A556"/>
<dbReference type="EMBL" id="CP003557">
    <property type="protein sequence ID" value="AFN75011.1"/>
    <property type="molecule type" value="Genomic_DNA"/>
</dbReference>
<accession>I7A556</accession>
<evidence type="ECO:0000256" key="4">
    <source>
        <dbReference type="ARBA" id="ARBA00022519"/>
    </source>
</evidence>
<dbReference type="GO" id="GO:0005886">
    <property type="term" value="C:plasma membrane"/>
    <property type="evidence" value="ECO:0007669"/>
    <property type="project" value="UniProtKB-SubCell"/>
</dbReference>
<dbReference type="KEGG" id="mro:MROS_1777"/>
<evidence type="ECO:0000256" key="6">
    <source>
        <dbReference type="ARBA" id="ARBA00022989"/>
    </source>
</evidence>
<keyword evidence="4" id="KW-0997">Cell inner membrane</keyword>
<comment type="similarity">
    <text evidence="8">Belongs to the TsuA/YedE (TC 9.B.102) family.</text>
</comment>
<gene>
    <name evidence="10" type="ordered locus">MROS_1777</name>
</gene>
<dbReference type="PANTHER" id="PTHR30574">
    <property type="entry name" value="INNER MEMBRANE PROTEIN YEDE"/>
    <property type="match status" value="1"/>
</dbReference>
<proteinExistence type="inferred from homology"/>
<reference evidence="10 11" key="1">
    <citation type="journal article" date="2013" name="PLoS ONE">
        <title>Genomic analysis of Melioribacter roseus, facultatively anaerobic organotrophic bacterium representing a novel deep lineage within Bacteriodetes/Chlorobi group.</title>
        <authorList>
            <person name="Kadnikov V.V."/>
            <person name="Mardanov A.V."/>
            <person name="Podosokorskaya O.A."/>
            <person name="Gavrilov S.N."/>
            <person name="Kublanov I.V."/>
            <person name="Beletsky A.V."/>
            <person name="Bonch-Osmolovskaya E.A."/>
            <person name="Ravin N.V."/>
        </authorList>
    </citation>
    <scope>NUCLEOTIDE SEQUENCE [LARGE SCALE GENOMIC DNA]</scope>
    <source>
        <strain evidence="11">JCM 17771 / P3M-2</strain>
    </source>
</reference>
<feature type="transmembrane region" description="Helical" evidence="9">
    <location>
        <begin position="131"/>
        <end position="148"/>
    </location>
</feature>
<keyword evidence="11" id="KW-1185">Reference proteome</keyword>
<keyword evidence="6 9" id="KW-1133">Transmembrane helix</keyword>
<keyword evidence="5 9" id="KW-0812">Transmembrane</keyword>
<keyword evidence="2" id="KW-0813">Transport</keyword>
<feature type="transmembrane region" description="Helical" evidence="9">
    <location>
        <begin position="93"/>
        <end position="111"/>
    </location>
</feature>
<dbReference type="STRING" id="1191523.MROS_1777"/>
<dbReference type="HOGENOM" id="CLU_041737_1_2_10"/>
<evidence type="ECO:0000256" key="9">
    <source>
        <dbReference type="SAM" id="Phobius"/>
    </source>
</evidence>
<name>I7A556_MELRP</name>